<proteinExistence type="predicted"/>
<dbReference type="Pfam" id="PF12937">
    <property type="entry name" value="F-box-like"/>
    <property type="match status" value="1"/>
</dbReference>
<organism evidence="1">
    <name type="scientific">Aegilops tauschii</name>
    <name type="common">Tausch's goatgrass</name>
    <name type="synonym">Aegilops squarrosa</name>
    <dbReference type="NCBI Taxonomy" id="37682"/>
    <lineage>
        <taxon>Eukaryota</taxon>
        <taxon>Viridiplantae</taxon>
        <taxon>Streptophyta</taxon>
        <taxon>Embryophyta</taxon>
        <taxon>Tracheophyta</taxon>
        <taxon>Spermatophyta</taxon>
        <taxon>Magnoliopsida</taxon>
        <taxon>Liliopsida</taxon>
        <taxon>Poales</taxon>
        <taxon>Poaceae</taxon>
        <taxon>BOP clade</taxon>
        <taxon>Pooideae</taxon>
        <taxon>Triticodae</taxon>
        <taxon>Triticeae</taxon>
        <taxon>Triticinae</taxon>
        <taxon>Aegilops</taxon>
    </lineage>
</organism>
<protein>
    <submittedName>
        <fullName evidence="1">Uncharacterized protein</fullName>
    </submittedName>
</protein>
<dbReference type="PANTHER" id="PTHR31111">
    <property type="entry name" value="BNAA05G37150D PROTEIN-RELATED"/>
    <property type="match status" value="1"/>
</dbReference>
<sequence length="372" mass="42852">MEDDELAALAAAKKRRTTTRPPPPHVPHEIVTQNLLLLPVTSLLRFKCVCKAWRETISDDRSFQRDLRLRRRDHPCFLIAPQIKIDKGIIATTGLYRWEQTHGAATLVHPLDSLPADVTHGFAHCEGLVLVGTESACLDHRSHQAFGLGRDPRTGAYKVARFFGPQCTPWRVFADYVELFAIGKDRRWRLKVERSPHHVMVHRTATFFKGSLLWTISPYDHMSRRGFLRLRVGNERFGVIPAPPCHPWFESVVSTMSELHGQLCVTCLLPHDDRSLHMWMCSDIDGARAKKPQWEKRYTIYWDWALSSLRPVAMLGDGELLCQASGDRLCRCILHTKSISNKRRTRRAQKIALSRAHRLVWRGAQRWLQQPR</sequence>
<accession>N1QZU7</accession>
<dbReference type="EnsemblPlants" id="EMT14926">
    <property type="protein sequence ID" value="EMT14926"/>
    <property type="gene ID" value="F775_04780"/>
</dbReference>
<dbReference type="AlphaFoldDB" id="N1QZU7"/>
<dbReference type="SMART" id="SM00256">
    <property type="entry name" value="FBOX"/>
    <property type="match status" value="1"/>
</dbReference>
<dbReference type="InterPro" id="IPR036047">
    <property type="entry name" value="F-box-like_dom_sf"/>
</dbReference>
<evidence type="ECO:0000313" key="1">
    <source>
        <dbReference type="EnsemblPlants" id="EMT14926"/>
    </source>
</evidence>
<dbReference type="InterPro" id="IPR001810">
    <property type="entry name" value="F-box_dom"/>
</dbReference>
<reference evidence="1" key="1">
    <citation type="submission" date="2015-06" db="UniProtKB">
        <authorList>
            <consortium name="EnsemblPlants"/>
        </authorList>
    </citation>
    <scope>IDENTIFICATION</scope>
</reference>
<dbReference type="PANTHER" id="PTHR31111:SF133">
    <property type="entry name" value="OS07G0196600 PROTEIN"/>
    <property type="match status" value="1"/>
</dbReference>
<dbReference type="SUPFAM" id="SSF81383">
    <property type="entry name" value="F-box domain"/>
    <property type="match status" value="1"/>
</dbReference>
<dbReference type="PROSITE" id="PS50181">
    <property type="entry name" value="FBOX"/>
    <property type="match status" value="1"/>
</dbReference>
<name>N1QZU7_AEGTA</name>
<dbReference type="Gene3D" id="1.20.1280.50">
    <property type="match status" value="1"/>
</dbReference>